<evidence type="ECO:0000313" key="1">
    <source>
        <dbReference type="EMBL" id="MDT0493639.1"/>
    </source>
</evidence>
<dbReference type="EMBL" id="JAVRFG010000036">
    <property type="protein sequence ID" value="MDT0493639.1"/>
    <property type="molecule type" value="Genomic_DNA"/>
</dbReference>
<sequence>MAAELLALGKRDKLSRAGYAWHDAGSELRTLQRLIEDAGRHAEGAVDAWLDGEELRSGAEALAQQLKRTAVLLEELHRDDGQNPVDEEFLAGVLKPAPSLVDRARRRGDLCQLRRELARRSRQLTVAGDRWQATWHQGQVAARSEDGRVVRGYAAAPEAVEQLLQPFEATSCHRPRARVVVVDERPEHRVTDRHTAGTSYTDRAAAFDADSAALVGVVAALNRLRQQWPAEAVAERVHGAAKDLQLVAPPAPSFSLYRGAWPYWATSTSAGWVPTQAVVSGIDPVWGVFDRAEELRGTGWVSRAASELLATDPGDLPGFLRHHLLAGGSVDLAVINGPAGPLYTVSSGGAHRTHLFKILGLPFLFAHLTTRIAPSRIDVTSVIDTSKGVAEAKRVAEGWHLLIERCLVHGTVSYQGEFATLHLDFAPAPWLLGDDAFATAYNKAYERVYPGALAQLGVPTHALADEQTWRAWLHT</sequence>
<protein>
    <submittedName>
        <fullName evidence="1">Uncharacterized protein</fullName>
    </submittedName>
</protein>
<dbReference type="RefSeq" id="WP_311603982.1">
    <property type="nucleotide sequence ID" value="NZ_JAVRFG010000036.1"/>
</dbReference>
<organism evidence="1 2">
    <name type="scientific">Streptomyces stephensoniae</name>
    <dbReference type="NCBI Taxonomy" id="3375367"/>
    <lineage>
        <taxon>Bacteria</taxon>
        <taxon>Bacillati</taxon>
        <taxon>Actinomycetota</taxon>
        <taxon>Actinomycetes</taxon>
        <taxon>Kitasatosporales</taxon>
        <taxon>Streptomycetaceae</taxon>
        <taxon>Streptomyces</taxon>
    </lineage>
</organism>
<keyword evidence="2" id="KW-1185">Reference proteome</keyword>
<proteinExistence type="predicted"/>
<evidence type="ECO:0000313" key="2">
    <source>
        <dbReference type="Proteomes" id="UP001180556"/>
    </source>
</evidence>
<accession>A0ABU2W6Y9</accession>
<reference evidence="2" key="1">
    <citation type="submission" date="2023-07" db="EMBL/GenBank/DDBJ databases">
        <title>30 novel species of actinomycetes from the DSMZ collection.</title>
        <authorList>
            <person name="Nouioui I."/>
        </authorList>
    </citation>
    <scope>NUCLEOTIDE SEQUENCE [LARGE SCALE GENOMIC DNA]</scope>
    <source>
        <strain evidence="2">DSM 40932</strain>
    </source>
</reference>
<gene>
    <name evidence="1" type="ORF">RM717_24370</name>
</gene>
<name>A0ABU2W6Y9_9ACTN</name>
<comment type="caution">
    <text evidence="1">The sequence shown here is derived from an EMBL/GenBank/DDBJ whole genome shotgun (WGS) entry which is preliminary data.</text>
</comment>
<dbReference type="Proteomes" id="UP001180556">
    <property type="component" value="Unassembled WGS sequence"/>
</dbReference>